<sequence length="745" mass="82624">MSQQITTRLVLDVHRPYFPGESILGKVMLACPRTITPHAIRLIWTGGITIRPTLQDHDKHIYFRRTYAISDEQLHGRKIGNGVAYKSSAFVENSDTTKPLQLTLEESVTYSFAFDVKVPSDIPLPSSTEAESSMLGGKIVYTIEANVDFIKDDPNPAQSHVMVTVLEHMDVRLPELTVPRSEESVCALWLPHTPLASPCNYRTAMRVTIPCQASTRGGQVEIVIHLWHSVEFQRKKGAKVSLIRLRQLHFNGSVYAFPDETVLAMRADVDLKQDKNFMQTLRCNLPIRDDLTPSISDSAKLLEISYKVQIKVQLQEGTYQSLDGDCKDYMAVELPFLIGTVPLMTRHWKAAPRKSLPSSGSTSGSKKSFDTNDNDNGSMLSAEPIGKQDSSPTEPKSSKNKSKGGKKKGTLRDIFRLPGSKTPKKDTIITTDSSTQSSSSNYLDSGSNLSRSRTSSTKNTDPDPSSLTPDDSNTSYSTPSPTTAESKSPHTIQTQQHAFFEPRNIRPSNTYPYSPDDEITTSPYGLKPDEKDNEYFDSEQLAAINKSKADAIATAPITSPIDGAKLPPPRLASLTRPGTDKFTPDQLLPDNDDDDHEQAFESTPATFDDDDNHDDDLPKKTHRVHYHDIFGSSGEEDSDADADDNGGEKGKYTTGDNITKDNDDAVPTTINKPDDIAKQQQQQQRDGEGSAPLPSFSKHNQLPSPPMDQMEFNKVHEYTSDSSSDDSPINVLSKQSRQQRHKYTW</sequence>
<keyword evidence="5" id="KW-1185">Reference proteome</keyword>
<dbReference type="InterPro" id="IPR014752">
    <property type="entry name" value="Arrestin-like_C"/>
</dbReference>
<gene>
    <name evidence="4" type="ORF">BCR42DRAFT_411751</name>
</gene>
<proteinExistence type="predicted"/>
<dbReference type="Proteomes" id="UP000193560">
    <property type="component" value="Unassembled WGS sequence"/>
</dbReference>
<dbReference type="AlphaFoldDB" id="A0A1X2IM62"/>
<dbReference type="InterPro" id="IPR011022">
    <property type="entry name" value="Arrestin_C-like"/>
</dbReference>
<dbReference type="OrthoDB" id="2283785at2759"/>
<evidence type="ECO:0000313" key="5">
    <source>
        <dbReference type="Proteomes" id="UP000193560"/>
    </source>
</evidence>
<dbReference type="Pfam" id="PF00339">
    <property type="entry name" value="Arrestin_N"/>
    <property type="match status" value="1"/>
</dbReference>
<dbReference type="STRING" id="90262.A0A1X2IM62"/>
<evidence type="ECO:0000259" key="3">
    <source>
        <dbReference type="Pfam" id="PF02752"/>
    </source>
</evidence>
<organism evidence="4 5">
    <name type="scientific">Absidia repens</name>
    <dbReference type="NCBI Taxonomy" id="90262"/>
    <lineage>
        <taxon>Eukaryota</taxon>
        <taxon>Fungi</taxon>
        <taxon>Fungi incertae sedis</taxon>
        <taxon>Mucoromycota</taxon>
        <taxon>Mucoromycotina</taxon>
        <taxon>Mucoromycetes</taxon>
        <taxon>Mucorales</taxon>
        <taxon>Cunninghamellaceae</taxon>
        <taxon>Absidia</taxon>
    </lineage>
</organism>
<name>A0A1X2IM62_9FUNG</name>
<evidence type="ECO:0000259" key="2">
    <source>
        <dbReference type="Pfam" id="PF00339"/>
    </source>
</evidence>
<evidence type="ECO:0000256" key="1">
    <source>
        <dbReference type="SAM" id="MobiDB-lite"/>
    </source>
</evidence>
<feature type="region of interest" description="Disordered" evidence="1">
    <location>
        <begin position="556"/>
        <end position="745"/>
    </location>
</feature>
<feature type="region of interest" description="Disordered" evidence="1">
    <location>
        <begin position="351"/>
        <end position="533"/>
    </location>
</feature>
<accession>A0A1X2IM62</accession>
<dbReference type="Pfam" id="PF02752">
    <property type="entry name" value="Arrestin_C"/>
    <property type="match status" value="1"/>
</dbReference>
<dbReference type="Gene3D" id="2.60.40.640">
    <property type="match status" value="2"/>
</dbReference>
<feature type="compositionally biased region" description="Acidic residues" evidence="1">
    <location>
        <begin position="634"/>
        <end position="645"/>
    </location>
</feature>
<evidence type="ECO:0008006" key="6">
    <source>
        <dbReference type="Google" id="ProtNLM"/>
    </source>
</evidence>
<dbReference type="EMBL" id="MCGE01000008">
    <property type="protein sequence ID" value="ORZ18865.1"/>
    <property type="molecule type" value="Genomic_DNA"/>
</dbReference>
<feature type="compositionally biased region" description="Low complexity" evidence="1">
    <location>
        <begin position="354"/>
        <end position="366"/>
    </location>
</feature>
<feature type="compositionally biased region" description="Polar residues" evidence="1">
    <location>
        <begin position="484"/>
        <end position="497"/>
    </location>
</feature>
<comment type="caution">
    <text evidence="4">The sequence shown here is derived from an EMBL/GenBank/DDBJ whole genome shotgun (WGS) entry which is preliminary data.</text>
</comment>
<feature type="domain" description="Arrestin-like N-terminal" evidence="2">
    <location>
        <begin position="14"/>
        <end position="171"/>
    </location>
</feature>
<dbReference type="InterPro" id="IPR011021">
    <property type="entry name" value="Arrestin-like_N"/>
</dbReference>
<evidence type="ECO:0000313" key="4">
    <source>
        <dbReference type="EMBL" id="ORZ18865.1"/>
    </source>
</evidence>
<reference evidence="4 5" key="1">
    <citation type="submission" date="2016-07" db="EMBL/GenBank/DDBJ databases">
        <title>Pervasive Adenine N6-methylation of Active Genes in Fungi.</title>
        <authorList>
            <consortium name="DOE Joint Genome Institute"/>
            <person name="Mondo S.J."/>
            <person name="Dannebaum R.O."/>
            <person name="Kuo R.C."/>
            <person name="Labutti K."/>
            <person name="Haridas S."/>
            <person name="Kuo A."/>
            <person name="Salamov A."/>
            <person name="Ahrendt S.R."/>
            <person name="Lipzen A."/>
            <person name="Sullivan W."/>
            <person name="Andreopoulos W.B."/>
            <person name="Clum A."/>
            <person name="Lindquist E."/>
            <person name="Daum C."/>
            <person name="Ramamoorthy G.K."/>
            <person name="Gryganskyi A."/>
            <person name="Culley D."/>
            <person name="Magnuson J.K."/>
            <person name="James T.Y."/>
            <person name="O'Malley M.A."/>
            <person name="Stajich J.E."/>
            <person name="Spatafora J.W."/>
            <person name="Visel A."/>
            <person name="Grigoriev I.V."/>
        </authorList>
    </citation>
    <scope>NUCLEOTIDE SEQUENCE [LARGE SCALE GENOMIC DNA]</scope>
    <source>
        <strain evidence="4 5">NRRL 1336</strain>
    </source>
</reference>
<feature type="compositionally biased region" description="Polar residues" evidence="1">
    <location>
        <begin position="720"/>
        <end position="736"/>
    </location>
</feature>
<feature type="compositionally biased region" description="Low complexity" evidence="1">
    <location>
        <begin position="428"/>
        <end position="483"/>
    </location>
</feature>
<protein>
    <recommendedName>
        <fullName evidence="6">Arrestin C-terminal-like domain-containing protein</fullName>
    </recommendedName>
</protein>
<feature type="compositionally biased region" description="Basic residues" evidence="1">
    <location>
        <begin position="398"/>
        <end position="409"/>
    </location>
</feature>
<feature type="domain" description="Arrestin C-terminal-like" evidence="3">
    <location>
        <begin position="205"/>
        <end position="343"/>
    </location>
</feature>